<evidence type="ECO:0000256" key="1">
    <source>
        <dbReference type="SAM" id="SignalP"/>
    </source>
</evidence>
<dbReference type="PANTHER" id="PTHR38847:SF1">
    <property type="entry name" value="PSEUDOURIDINE SYNTHASE RSUA_RLUA-LIKE DOMAIN-CONTAINING PROTEIN"/>
    <property type="match status" value="1"/>
</dbReference>
<protein>
    <submittedName>
        <fullName evidence="2">DUF4360 domain-containing protein</fullName>
    </submittedName>
</protein>
<dbReference type="AlphaFoldDB" id="A0A7K1KUK6"/>
<gene>
    <name evidence="2" type="ORF">GNZ18_04385</name>
</gene>
<organism evidence="2 3">
    <name type="scientific">Actinomadura litoris</name>
    <dbReference type="NCBI Taxonomy" id="2678616"/>
    <lineage>
        <taxon>Bacteria</taxon>
        <taxon>Bacillati</taxon>
        <taxon>Actinomycetota</taxon>
        <taxon>Actinomycetes</taxon>
        <taxon>Streptosporangiales</taxon>
        <taxon>Thermomonosporaceae</taxon>
        <taxon>Actinomadura</taxon>
    </lineage>
</organism>
<reference evidence="2 3" key="1">
    <citation type="submission" date="2019-11" db="EMBL/GenBank/DDBJ databases">
        <authorList>
            <person name="Cao P."/>
        </authorList>
    </citation>
    <scope>NUCLEOTIDE SEQUENCE [LARGE SCALE GENOMIC DNA]</scope>
    <source>
        <strain evidence="2 3">NEAU-AAG5</strain>
    </source>
</reference>
<evidence type="ECO:0000313" key="2">
    <source>
        <dbReference type="EMBL" id="MUN35839.1"/>
    </source>
</evidence>
<name>A0A7K1KUK6_9ACTN</name>
<dbReference type="Proteomes" id="UP000432015">
    <property type="component" value="Unassembled WGS sequence"/>
</dbReference>
<dbReference type="InterPro" id="IPR025649">
    <property type="entry name" value="DUF4360"/>
</dbReference>
<keyword evidence="1" id="KW-0732">Signal</keyword>
<comment type="caution">
    <text evidence="2">The sequence shown here is derived from an EMBL/GenBank/DDBJ whole genome shotgun (WGS) entry which is preliminary data.</text>
</comment>
<proteinExistence type="predicted"/>
<dbReference type="EMBL" id="WOFH01000001">
    <property type="protein sequence ID" value="MUN35839.1"/>
    <property type="molecule type" value="Genomic_DNA"/>
</dbReference>
<evidence type="ECO:0000313" key="3">
    <source>
        <dbReference type="Proteomes" id="UP000432015"/>
    </source>
</evidence>
<keyword evidence="3" id="KW-1185">Reference proteome</keyword>
<dbReference type="PANTHER" id="PTHR38847">
    <property type="match status" value="1"/>
</dbReference>
<accession>A0A7K1KUK6</accession>
<feature type="chain" id="PRO_5029891057" evidence="1">
    <location>
        <begin position="32"/>
        <end position="205"/>
    </location>
</feature>
<feature type="signal peptide" evidence="1">
    <location>
        <begin position="1"/>
        <end position="31"/>
    </location>
</feature>
<dbReference type="Pfam" id="PF14273">
    <property type="entry name" value="DUF4360"/>
    <property type="match status" value="1"/>
</dbReference>
<sequence length="205" mass="21572">MSCTMKKTKNAALVAVGAAALPLLTAFPASAVPEPSAKAQVVRSACPGEVSVSEDGGRVNVKIKNFKASVGGDVNPKEAQKSCSFSISIRIPQGFTGAVASTDTRLAADLDPGVVGELTQSYRWRGSPGSDVSMHAVAGHKGNLQFTDMVPTAQLKYARCDAPEFLDLETRIRVKSSDPSEEGWLSLDSPGGGMTYSFAYKVCNR</sequence>